<proteinExistence type="predicted"/>
<comment type="caution">
    <text evidence="3">The sequence shown here is derived from an EMBL/GenBank/DDBJ whole genome shotgun (WGS) entry which is preliminary data.</text>
</comment>
<feature type="region of interest" description="Disordered" evidence="2">
    <location>
        <begin position="366"/>
        <end position="393"/>
    </location>
</feature>
<feature type="compositionally biased region" description="Low complexity" evidence="2">
    <location>
        <begin position="635"/>
        <end position="647"/>
    </location>
</feature>
<evidence type="ECO:0000313" key="3">
    <source>
        <dbReference type="EMBL" id="CAF9904516.1"/>
    </source>
</evidence>
<feature type="compositionally biased region" description="Polar residues" evidence="2">
    <location>
        <begin position="566"/>
        <end position="583"/>
    </location>
</feature>
<keyword evidence="1" id="KW-0175">Coiled coil</keyword>
<accession>A0A8H3ECW5</accession>
<evidence type="ECO:0000313" key="4">
    <source>
        <dbReference type="Proteomes" id="UP000664534"/>
    </source>
</evidence>
<dbReference type="EMBL" id="CAJPDT010000001">
    <property type="protein sequence ID" value="CAF9904516.1"/>
    <property type="molecule type" value="Genomic_DNA"/>
</dbReference>
<organism evidence="3 4">
    <name type="scientific">Imshaugia aleurites</name>
    <dbReference type="NCBI Taxonomy" id="172621"/>
    <lineage>
        <taxon>Eukaryota</taxon>
        <taxon>Fungi</taxon>
        <taxon>Dikarya</taxon>
        <taxon>Ascomycota</taxon>
        <taxon>Pezizomycotina</taxon>
        <taxon>Lecanoromycetes</taxon>
        <taxon>OSLEUM clade</taxon>
        <taxon>Lecanoromycetidae</taxon>
        <taxon>Lecanorales</taxon>
        <taxon>Lecanorineae</taxon>
        <taxon>Parmeliaceae</taxon>
        <taxon>Imshaugia</taxon>
    </lineage>
</organism>
<feature type="compositionally biased region" description="Polar residues" evidence="2">
    <location>
        <begin position="497"/>
        <end position="518"/>
    </location>
</feature>
<feature type="compositionally biased region" description="Basic and acidic residues" evidence="2">
    <location>
        <begin position="420"/>
        <end position="429"/>
    </location>
</feature>
<sequence length="664" mass="75703">MVDPHELERKLRSVTPLAEDMVDKLEADAKQYYDKLIELGGRPTRPINLHVPQKTTTADGISNYRDEDRQLGVTMEVLENDRDDSPEYTHWRQEMNKWDKELCRWHMFKATQRFHNEAGRPETDLELENTDAGLVEALAKLDDWQFFQSIHQNKVHEAERLLEQCQQKITNFHNSAVHASGPEIKRELQKPMNSRMLQMMSDHEQLVVAQKDLIWVRSQWTEVVAEVSRLIAEEPELQKQLEGKLEKQTNAIYHRLQQRGARPSHTVRPPNEDAEVPQRLHHWISESSEFSAELWNWRVFLGWRRRVKGADATDCEEQMQPTQVESSLELFEDHVGYCQSEFDKTSSWVDCWRSRPRPYKEPKTTFWFPQVSKESESDDDDDDDDYDDDDDFDGAIRAWSRAQQEIYAINAEKKVSDAAKRLERSKQERQSILAECGRPSAGAMPVEDAGAPLPPTPPDSQSPKSSPKNRRSTNKRDSAGKAHRRSKKEKVRKAATRASNTNTEHQALPPLSSSPNQLTEKDQFSEEDDTEMSDVSDSPMPADPAEESEGAGSEDTIMSDIEDPSNHTLPHPSQSSTKPSRNANPRKLPTTTRKTRSATKLDQALSTRVPKNTGKKPVKKAKTFTDQQVATLLNAASAGSPSTGTAPLRRSERLREKAGRKVCT</sequence>
<reference evidence="3" key="1">
    <citation type="submission" date="2021-03" db="EMBL/GenBank/DDBJ databases">
        <authorList>
            <person name="Tagirdzhanova G."/>
        </authorList>
    </citation>
    <scope>NUCLEOTIDE SEQUENCE</scope>
</reference>
<dbReference type="Proteomes" id="UP000664534">
    <property type="component" value="Unassembled WGS sequence"/>
</dbReference>
<dbReference type="AlphaFoldDB" id="A0A8H3ECW5"/>
<feature type="compositionally biased region" description="Basic residues" evidence="2">
    <location>
        <begin position="613"/>
        <end position="622"/>
    </location>
</feature>
<feature type="compositionally biased region" description="Polar residues" evidence="2">
    <location>
        <begin position="598"/>
        <end position="610"/>
    </location>
</feature>
<evidence type="ECO:0000256" key="2">
    <source>
        <dbReference type="SAM" id="MobiDB-lite"/>
    </source>
</evidence>
<feature type="compositionally biased region" description="Acidic residues" evidence="2">
    <location>
        <begin position="525"/>
        <end position="534"/>
    </location>
</feature>
<feature type="coiled-coil region" evidence="1">
    <location>
        <begin position="148"/>
        <end position="175"/>
    </location>
</feature>
<feature type="compositionally biased region" description="Basic residues" evidence="2">
    <location>
        <begin position="481"/>
        <end position="495"/>
    </location>
</feature>
<feature type="compositionally biased region" description="Basic and acidic residues" evidence="2">
    <location>
        <begin position="649"/>
        <end position="664"/>
    </location>
</feature>
<gene>
    <name evidence="3" type="ORF">IMSHALPRED_000092</name>
</gene>
<dbReference type="OrthoDB" id="5419928at2759"/>
<protein>
    <submittedName>
        <fullName evidence="3">Uncharacterized protein</fullName>
    </submittedName>
</protein>
<feature type="compositionally biased region" description="Acidic residues" evidence="2">
    <location>
        <begin position="376"/>
        <end position="393"/>
    </location>
</feature>
<feature type="region of interest" description="Disordered" evidence="2">
    <location>
        <begin position="420"/>
        <end position="664"/>
    </location>
</feature>
<name>A0A8H3ECW5_9LECA</name>
<keyword evidence="4" id="KW-1185">Reference proteome</keyword>
<evidence type="ECO:0000256" key="1">
    <source>
        <dbReference type="SAM" id="Coils"/>
    </source>
</evidence>